<dbReference type="GO" id="GO:0006418">
    <property type="term" value="P:tRNA aminoacylation for protein translation"/>
    <property type="evidence" value="ECO:0007669"/>
    <property type="project" value="UniProtKB-ARBA"/>
</dbReference>
<dbReference type="EMBL" id="MWDB01000005">
    <property type="protein sequence ID" value="OQB42183.1"/>
    <property type="molecule type" value="Genomic_DNA"/>
</dbReference>
<dbReference type="Proteomes" id="UP000485621">
    <property type="component" value="Unassembled WGS sequence"/>
</dbReference>
<keyword evidence="1" id="KW-0436">Ligase</keyword>
<gene>
    <name evidence="1" type="primary">proS_1</name>
    <name evidence="1" type="ORF">BWY04_00404</name>
</gene>
<proteinExistence type="predicted"/>
<protein>
    <submittedName>
        <fullName evidence="1">Proline--tRNA ligase</fullName>
        <ecNumber evidence="1">6.1.1.15</ecNumber>
    </submittedName>
</protein>
<dbReference type="Gene3D" id="3.40.50.800">
    <property type="entry name" value="Anticodon-binding domain"/>
    <property type="match status" value="1"/>
</dbReference>
<sequence>MAHGDDNGLVIPPALAPTHVVVVPIFKTPKELKEIKEYIKPLIEKMENIYLKFE</sequence>
<accession>A0A1V5ZPK8</accession>
<name>A0A1V5ZPK8_9BACT</name>
<evidence type="ECO:0000313" key="1">
    <source>
        <dbReference type="EMBL" id="OQB42183.1"/>
    </source>
</evidence>
<organism evidence="1">
    <name type="scientific">candidate division CPR1 bacterium ADurb.Bin160</name>
    <dbReference type="NCBI Taxonomy" id="1852826"/>
    <lineage>
        <taxon>Bacteria</taxon>
        <taxon>candidate division CPR1</taxon>
    </lineage>
</organism>
<reference evidence="1" key="1">
    <citation type="submission" date="2017-02" db="EMBL/GenBank/DDBJ databases">
        <title>Delving into the versatile metabolic prowess of the omnipresent phylum Bacteroidetes.</title>
        <authorList>
            <person name="Nobu M.K."/>
            <person name="Mei R."/>
            <person name="Narihiro T."/>
            <person name="Kuroda K."/>
            <person name="Liu W.-T."/>
        </authorList>
    </citation>
    <scope>NUCLEOTIDE SEQUENCE</scope>
    <source>
        <strain evidence="1">ADurb.Bin160</strain>
    </source>
</reference>
<dbReference type="InterPro" id="IPR036621">
    <property type="entry name" value="Anticodon-bd_dom_sf"/>
</dbReference>
<comment type="caution">
    <text evidence="1">The sequence shown here is derived from an EMBL/GenBank/DDBJ whole genome shotgun (WGS) entry which is preliminary data.</text>
</comment>
<dbReference type="GO" id="GO:0004827">
    <property type="term" value="F:proline-tRNA ligase activity"/>
    <property type="evidence" value="ECO:0007669"/>
    <property type="project" value="UniProtKB-EC"/>
</dbReference>
<dbReference type="SUPFAM" id="SSF52954">
    <property type="entry name" value="Class II aaRS ABD-related"/>
    <property type="match status" value="1"/>
</dbReference>
<dbReference type="AlphaFoldDB" id="A0A1V5ZPK8"/>
<dbReference type="EC" id="6.1.1.15" evidence="1"/>